<feature type="compositionally biased region" description="Low complexity" evidence="1">
    <location>
        <begin position="31"/>
        <end position="46"/>
    </location>
</feature>
<feature type="compositionally biased region" description="Basic and acidic residues" evidence="1">
    <location>
        <begin position="18"/>
        <end position="30"/>
    </location>
</feature>
<accession>A0A0N0XTZ4</accession>
<dbReference type="PATRIC" id="fig|66876.3.peg.5011"/>
<keyword evidence="3" id="KW-1185">Reference proteome</keyword>
<feature type="region of interest" description="Disordered" evidence="1">
    <location>
        <begin position="1"/>
        <end position="59"/>
    </location>
</feature>
<sequence length="59" mass="6493">MAKNKNKKDRSSQQKGGPAERGHEAAEKSAIEAISQPQQQAQGSPSDVARKHQRRFGHN</sequence>
<protein>
    <recommendedName>
        <fullName evidence="4">Small hydrophilic protein</fullName>
    </recommendedName>
</protein>
<proteinExistence type="predicted"/>
<dbReference type="AlphaFoldDB" id="A0A0N0XTZ4"/>
<evidence type="ECO:0000313" key="3">
    <source>
        <dbReference type="Proteomes" id="UP000037982"/>
    </source>
</evidence>
<name>A0A0N0XTZ4_9ACTN</name>
<evidence type="ECO:0008006" key="4">
    <source>
        <dbReference type="Google" id="ProtNLM"/>
    </source>
</evidence>
<gene>
    <name evidence="2" type="ORF">ADL29_22835</name>
</gene>
<dbReference type="EMBL" id="LGKG01000145">
    <property type="protein sequence ID" value="KPC61695.1"/>
    <property type="molecule type" value="Genomic_DNA"/>
</dbReference>
<reference evidence="3" key="1">
    <citation type="submission" date="2015-07" db="EMBL/GenBank/DDBJ databases">
        <authorList>
            <person name="Ju K.-S."/>
            <person name="Doroghazi J.R."/>
            <person name="Metcalf W.W."/>
        </authorList>
    </citation>
    <scope>NUCLEOTIDE SEQUENCE [LARGE SCALE GENOMIC DNA]</scope>
    <source>
        <strain evidence="3">NRRL ISP-5002</strain>
    </source>
</reference>
<organism evidence="2 3">
    <name type="scientific">Streptomyces chattanoogensis</name>
    <dbReference type="NCBI Taxonomy" id="66876"/>
    <lineage>
        <taxon>Bacteria</taxon>
        <taxon>Bacillati</taxon>
        <taxon>Actinomycetota</taxon>
        <taxon>Actinomycetes</taxon>
        <taxon>Kitasatosporales</taxon>
        <taxon>Streptomycetaceae</taxon>
        <taxon>Streptomyces</taxon>
    </lineage>
</organism>
<evidence type="ECO:0000313" key="2">
    <source>
        <dbReference type="EMBL" id="KPC61695.1"/>
    </source>
</evidence>
<dbReference type="Proteomes" id="UP000037982">
    <property type="component" value="Unassembled WGS sequence"/>
</dbReference>
<dbReference type="RefSeq" id="WP_046928519.1">
    <property type="nucleotide sequence ID" value="NZ_JBIAXE010000013.1"/>
</dbReference>
<comment type="caution">
    <text evidence="2">The sequence shown here is derived from an EMBL/GenBank/DDBJ whole genome shotgun (WGS) entry which is preliminary data.</text>
</comment>
<evidence type="ECO:0000256" key="1">
    <source>
        <dbReference type="SAM" id="MobiDB-lite"/>
    </source>
</evidence>